<dbReference type="Gene3D" id="1.20.120.450">
    <property type="entry name" value="dinb family like domain"/>
    <property type="match status" value="1"/>
</dbReference>
<dbReference type="EMBL" id="CAEZZV010000157">
    <property type="protein sequence ID" value="CAB4785766.1"/>
    <property type="molecule type" value="Genomic_DNA"/>
</dbReference>
<dbReference type="GO" id="GO:0046872">
    <property type="term" value="F:metal ion binding"/>
    <property type="evidence" value="ECO:0007669"/>
    <property type="project" value="InterPro"/>
</dbReference>
<gene>
    <name evidence="2" type="ORF">UFOPK1421_00765</name>
    <name evidence="3" type="ORF">UFOPK1960_00565</name>
    <name evidence="4" type="ORF">UFOPK2921_01123</name>
    <name evidence="5" type="ORF">UFOPK3889_00619</name>
    <name evidence="6" type="ORF">UFOPK4275_00327</name>
    <name evidence="7" type="ORF">UFOPK4422_00366</name>
</gene>
<dbReference type="NCBIfam" id="TIGR03083">
    <property type="entry name" value="maleylpyruvate isomerase family mycothiol-dependent enzyme"/>
    <property type="match status" value="1"/>
</dbReference>
<evidence type="ECO:0000313" key="6">
    <source>
        <dbReference type="EMBL" id="CAB5046211.1"/>
    </source>
</evidence>
<accession>A0A6J6BWF0</accession>
<dbReference type="SUPFAM" id="SSF109854">
    <property type="entry name" value="DinB/YfiT-like putative metalloenzymes"/>
    <property type="match status" value="1"/>
</dbReference>
<sequence length="273" mass="29994">MIPNDTIDKLAMCFASLSELGQQLSEAQWKLPTECPGWTVQDNLSHIVAFERVLNGHPATTHQARGFDYIKNPIGASNENEIDARRHFSGAEVLNEWNETAAERLATLRCADEAYYSTEMMTPTGPGTIADLLHIRVLDCWVHEQDMRRTVGITGHLSGPAAEHTIDRLIRTIPIVVGKRASTPDGQSVVIDITTDPVLGGVRRHIICTVVNGRAALVDIEPEAPLCRLTMDTQTFLTLATGRRGAEQITNSIEYAGDLNHGNKIVASMNMMI</sequence>
<dbReference type="EMBL" id="CAFBNZ010000098">
    <property type="protein sequence ID" value="CAB4971354.1"/>
    <property type="molecule type" value="Genomic_DNA"/>
</dbReference>
<evidence type="ECO:0000313" key="3">
    <source>
        <dbReference type="EMBL" id="CAB4629161.1"/>
    </source>
</evidence>
<proteinExistence type="predicted"/>
<feature type="domain" description="Mycothiol-dependent maleylpyruvate isomerase metal-binding" evidence="1">
    <location>
        <begin position="14"/>
        <end position="147"/>
    </location>
</feature>
<dbReference type="Pfam" id="PF11716">
    <property type="entry name" value="MDMPI_N"/>
    <property type="match status" value="1"/>
</dbReference>
<dbReference type="EMBL" id="CAEZSL010000070">
    <property type="protein sequence ID" value="CAB4543115.1"/>
    <property type="molecule type" value="Genomic_DNA"/>
</dbReference>
<dbReference type="EMBL" id="CAEZVL010000065">
    <property type="protein sequence ID" value="CAB4629161.1"/>
    <property type="molecule type" value="Genomic_DNA"/>
</dbReference>
<dbReference type="InterPro" id="IPR017517">
    <property type="entry name" value="Maleyloyr_isom"/>
</dbReference>
<evidence type="ECO:0000313" key="2">
    <source>
        <dbReference type="EMBL" id="CAB4543115.1"/>
    </source>
</evidence>
<dbReference type="InterPro" id="IPR034660">
    <property type="entry name" value="DinB/YfiT-like"/>
</dbReference>
<evidence type="ECO:0000313" key="5">
    <source>
        <dbReference type="EMBL" id="CAB4971354.1"/>
    </source>
</evidence>
<reference evidence="2" key="1">
    <citation type="submission" date="2020-05" db="EMBL/GenBank/DDBJ databases">
        <authorList>
            <person name="Chiriac C."/>
            <person name="Salcher M."/>
            <person name="Ghai R."/>
            <person name="Kavagutti S V."/>
        </authorList>
    </citation>
    <scope>NUCLEOTIDE SEQUENCE</scope>
</reference>
<organism evidence="2">
    <name type="scientific">freshwater metagenome</name>
    <dbReference type="NCBI Taxonomy" id="449393"/>
    <lineage>
        <taxon>unclassified sequences</taxon>
        <taxon>metagenomes</taxon>
        <taxon>ecological metagenomes</taxon>
    </lineage>
</organism>
<name>A0A6J6BWF0_9ZZZZ</name>
<evidence type="ECO:0000259" key="1">
    <source>
        <dbReference type="Pfam" id="PF11716"/>
    </source>
</evidence>
<evidence type="ECO:0000313" key="7">
    <source>
        <dbReference type="EMBL" id="CAB5114522.1"/>
    </source>
</evidence>
<dbReference type="AlphaFoldDB" id="A0A6J6BWF0"/>
<protein>
    <submittedName>
        <fullName evidence="2">Unannotated protein</fullName>
    </submittedName>
</protein>
<dbReference type="EMBL" id="CAFBQJ010000038">
    <property type="protein sequence ID" value="CAB5046211.1"/>
    <property type="molecule type" value="Genomic_DNA"/>
</dbReference>
<evidence type="ECO:0000313" key="4">
    <source>
        <dbReference type="EMBL" id="CAB4785766.1"/>
    </source>
</evidence>
<dbReference type="InterPro" id="IPR024344">
    <property type="entry name" value="MDMPI_metal-binding"/>
</dbReference>
<dbReference type="EMBL" id="CAFBRX010000023">
    <property type="protein sequence ID" value="CAB5114522.1"/>
    <property type="molecule type" value="Genomic_DNA"/>
</dbReference>